<dbReference type="Gene3D" id="2.40.30.170">
    <property type="match status" value="1"/>
</dbReference>
<gene>
    <name evidence="4" type="primary">emrA</name>
    <name evidence="4" type="ORF">Lspi_2770</name>
</gene>
<feature type="domain" description="Multidrug export protein EmrA/FarA alpha-helical hairpin" evidence="3">
    <location>
        <begin position="76"/>
        <end position="196"/>
    </location>
</feature>
<accession>A0A0W0YWZ4</accession>
<comment type="subcellular location">
    <subcellularLocation>
        <location evidence="1">Cell envelope</location>
    </subcellularLocation>
</comment>
<dbReference type="InterPro" id="IPR050739">
    <property type="entry name" value="MFP"/>
</dbReference>
<keyword evidence="5" id="KW-1185">Reference proteome</keyword>
<dbReference type="Pfam" id="PF25885">
    <property type="entry name" value="HH_EMRA"/>
    <property type="match status" value="1"/>
</dbReference>
<dbReference type="GO" id="GO:0055085">
    <property type="term" value="P:transmembrane transport"/>
    <property type="evidence" value="ECO:0007669"/>
    <property type="project" value="InterPro"/>
</dbReference>
<organism evidence="4 5">
    <name type="scientific">Legionella spiritensis</name>
    <dbReference type="NCBI Taxonomy" id="452"/>
    <lineage>
        <taxon>Bacteria</taxon>
        <taxon>Pseudomonadati</taxon>
        <taxon>Pseudomonadota</taxon>
        <taxon>Gammaproteobacteria</taxon>
        <taxon>Legionellales</taxon>
        <taxon>Legionellaceae</taxon>
        <taxon>Legionella</taxon>
    </lineage>
</organism>
<proteinExistence type="predicted"/>
<dbReference type="GO" id="GO:0030313">
    <property type="term" value="C:cell envelope"/>
    <property type="evidence" value="ECO:0007669"/>
    <property type="project" value="UniProtKB-SubCell"/>
</dbReference>
<dbReference type="EMBL" id="LNYX01000034">
    <property type="protein sequence ID" value="KTD61150.1"/>
    <property type="molecule type" value="Genomic_DNA"/>
</dbReference>
<dbReference type="STRING" id="452.Lspi_2770"/>
<evidence type="ECO:0000256" key="1">
    <source>
        <dbReference type="ARBA" id="ARBA00004196"/>
    </source>
</evidence>
<name>A0A0W0YWZ4_LEGSP</name>
<evidence type="ECO:0000313" key="5">
    <source>
        <dbReference type="Proteomes" id="UP000054877"/>
    </source>
</evidence>
<evidence type="ECO:0000313" key="4">
    <source>
        <dbReference type="EMBL" id="KTD61150.1"/>
    </source>
</evidence>
<dbReference type="PANTHER" id="PTHR30386:SF19">
    <property type="entry name" value="MULTIDRUG EXPORT PROTEIN EMRA-RELATED"/>
    <property type="match status" value="1"/>
</dbReference>
<sequence>MSRKGYIILASGILIAFLFFGVWLLYRSWFPYTADAYVEGNPVVINSLREGVVTRIRTDDSFPVTQFDTVVELNHTDVDIRFAEAREQLALETRRICEAFHRVFRLAAEVREKEALSAKAAVNFNNRKAAVTSRAISREEFQFARDDLLAAQSALLARKKALEEAYAFVQGQSISNHPGVEAAAWAFRDAWVQRYRSNIRAPVSGLIANRKVQVGMTVRPNLPLMSVIPLDQIWVNANFKETAMKHLRIGQRATVWSDYYGSGVKYHGTVVGLPGAAGDVFSLLPTQNLSGNWIKIVQRLPVRIALNADELEKHPLRLGLSMHVTVNATGSGSLLPAKGDKSPGYSTSVFDKEELGVQAVIQKIIQANMDPDLARYFTKPLDVAVVKPASRAAA</sequence>
<keyword evidence="2" id="KW-0472">Membrane</keyword>
<keyword evidence="2" id="KW-0812">Transmembrane</keyword>
<dbReference type="Proteomes" id="UP000054877">
    <property type="component" value="Unassembled WGS sequence"/>
</dbReference>
<keyword evidence="2" id="KW-1133">Transmembrane helix</keyword>
<feature type="transmembrane region" description="Helical" evidence="2">
    <location>
        <begin position="6"/>
        <end position="26"/>
    </location>
</feature>
<protein>
    <submittedName>
        <fullName evidence="4">Multidrug efflux system</fullName>
    </submittedName>
</protein>
<evidence type="ECO:0000259" key="3">
    <source>
        <dbReference type="Pfam" id="PF25885"/>
    </source>
</evidence>
<dbReference type="PANTHER" id="PTHR30386">
    <property type="entry name" value="MEMBRANE FUSION SUBUNIT OF EMRAB-TOLC MULTIDRUG EFFLUX PUMP"/>
    <property type="match status" value="1"/>
</dbReference>
<evidence type="ECO:0000256" key="2">
    <source>
        <dbReference type="SAM" id="Phobius"/>
    </source>
</evidence>
<reference evidence="4 5" key="1">
    <citation type="submission" date="2015-11" db="EMBL/GenBank/DDBJ databases">
        <title>Genomic analysis of 38 Legionella species identifies large and diverse effector repertoires.</title>
        <authorList>
            <person name="Burstein D."/>
            <person name="Amaro F."/>
            <person name="Zusman T."/>
            <person name="Lifshitz Z."/>
            <person name="Cohen O."/>
            <person name="Gilbert J.A."/>
            <person name="Pupko T."/>
            <person name="Shuman H.A."/>
            <person name="Segal G."/>
        </authorList>
    </citation>
    <scope>NUCLEOTIDE SEQUENCE [LARGE SCALE GENOMIC DNA]</scope>
    <source>
        <strain evidence="4 5">Mt.St.Helens-9</strain>
    </source>
</reference>
<dbReference type="InterPro" id="IPR058633">
    <property type="entry name" value="EmrA/FarA_HH"/>
</dbReference>
<dbReference type="PATRIC" id="fig|452.5.peg.3066"/>
<comment type="caution">
    <text evidence="4">The sequence shown here is derived from an EMBL/GenBank/DDBJ whole genome shotgun (WGS) entry which is preliminary data.</text>
</comment>
<dbReference type="AlphaFoldDB" id="A0A0W0YWZ4"/>